<dbReference type="InterPro" id="IPR014729">
    <property type="entry name" value="Rossmann-like_a/b/a_fold"/>
</dbReference>
<dbReference type="PANTHER" id="PTHR46268:SF6">
    <property type="entry name" value="UNIVERSAL STRESS PROTEIN UP12"/>
    <property type="match status" value="1"/>
</dbReference>
<evidence type="ECO:0000259" key="2">
    <source>
        <dbReference type="Pfam" id="PF00582"/>
    </source>
</evidence>
<dbReference type="SUPFAM" id="SSF52402">
    <property type="entry name" value="Adenine nucleotide alpha hydrolases-like"/>
    <property type="match status" value="1"/>
</dbReference>
<comment type="similarity">
    <text evidence="1">Belongs to the universal stress protein A family.</text>
</comment>
<dbReference type="STRING" id="381306.AN478_02545"/>
<sequence>MAQDDNTSSPVPARDRKILACVDGSENSKVAAAFAARLARLTGAHLSLLHVLHLPTFSHWANVKAQMKREIREEAEGMVAEVAKGVEESCGIMPEFFILEGLPREKIVETAREDRAIRMVVVGASGEQGHRRAAVTGSLARHLGDRLTSDLPCPLLIVPPEMDSDELCEGIEAIAR</sequence>
<reference evidence="4" key="1">
    <citation type="submission" date="2016-10" db="EMBL/GenBank/DDBJ databases">
        <authorList>
            <person name="Varghese N."/>
        </authorList>
    </citation>
    <scope>NUCLEOTIDE SEQUENCE [LARGE SCALE GENOMIC DNA]</scope>
    <source>
        <strain evidence="4">HL 19</strain>
    </source>
</reference>
<feature type="domain" description="UspA" evidence="2">
    <location>
        <begin position="16"/>
        <end position="159"/>
    </location>
</feature>
<dbReference type="EMBL" id="FMUN01000004">
    <property type="protein sequence ID" value="SCY28595.1"/>
    <property type="molecule type" value="Genomic_DNA"/>
</dbReference>
<accession>A0A0P9EG49</accession>
<organism evidence="3 4">
    <name type="scientific">Thiohalorhabdus denitrificans</name>
    <dbReference type="NCBI Taxonomy" id="381306"/>
    <lineage>
        <taxon>Bacteria</taxon>
        <taxon>Pseudomonadati</taxon>
        <taxon>Pseudomonadota</taxon>
        <taxon>Gammaproteobacteria</taxon>
        <taxon>Thiohalorhabdales</taxon>
        <taxon>Thiohalorhabdaceae</taxon>
        <taxon>Thiohalorhabdus</taxon>
    </lineage>
</organism>
<gene>
    <name evidence="3" type="ORF">SAMN05661077_1709</name>
</gene>
<evidence type="ECO:0000256" key="1">
    <source>
        <dbReference type="ARBA" id="ARBA00008791"/>
    </source>
</evidence>
<dbReference type="InterPro" id="IPR006016">
    <property type="entry name" value="UspA"/>
</dbReference>
<dbReference type="PANTHER" id="PTHR46268">
    <property type="entry name" value="STRESS RESPONSE PROTEIN NHAX"/>
    <property type="match status" value="1"/>
</dbReference>
<name>A0A0P9EG49_9GAMM</name>
<dbReference type="OrthoDB" id="239260at2"/>
<dbReference type="Proteomes" id="UP000183104">
    <property type="component" value="Unassembled WGS sequence"/>
</dbReference>
<proteinExistence type="inferred from homology"/>
<protein>
    <submittedName>
        <fullName evidence="3">Nucleotide-binding universal stress protein, UspA family</fullName>
    </submittedName>
</protein>
<dbReference type="RefSeq" id="WP_054965051.1">
    <property type="nucleotide sequence ID" value="NZ_FMUN01000004.1"/>
</dbReference>
<evidence type="ECO:0000313" key="4">
    <source>
        <dbReference type="Proteomes" id="UP000183104"/>
    </source>
</evidence>
<dbReference type="CDD" id="cd00293">
    <property type="entry name" value="USP-like"/>
    <property type="match status" value="1"/>
</dbReference>
<dbReference type="AlphaFoldDB" id="A0A0P9EG49"/>
<dbReference type="Pfam" id="PF00582">
    <property type="entry name" value="Usp"/>
    <property type="match status" value="1"/>
</dbReference>
<evidence type="ECO:0000313" key="3">
    <source>
        <dbReference type="EMBL" id="SCY28595.1"/>
    </source>
</evidence>
<keyword evidence="4" id="KW-1185">Reference proteome</keyword>
<dbReference type="Gene3D" id="3.40.50.620">
    <property type="entry name" value="HUPs"/>
    <property type="match status" value="1"/>
</dbReference>